<evidence type="ECO:0000313" key="2">
    <source>
        <dbReference type="EMBL" id="TCT04178.1"/>
    </source>
</evidence>
<dbReference type="NCBIfam" id="NF041546">
    <property type="entry name" value="ParA_partition"/>
    <property type="match status" value="1"/>
</dbReference>
<dbReference type="InterPro" id="IPR002586">
    <property type="entry name" value="CobQ/CobB/MinD/ParA_Nub-bd_dom"/>
</dbReference>
<evidence type="ECO:0000259" key="1">
    <source>
        <dbReference type="Pfam" id="PF01656"/>
    </source>
</evidence>
<dbReference type="RefSeq" id="WP_132807878.1">
    <property type="nucleotide sequence ID" value="NZ_SMAK01000016.1"/>
</dbReference>
<dbReference type="CDD" id="cd02042">
    <property type="entry name" value="ParAB_family"/>
    <property type="match status" value="1"/>
</dbReference>
<protein>
    <submittedName>
        <fullName evidence="2">Plasmid segregation oscillating ATPase ParF</fullName>
    </submittedName>
</protein>
<dbReference type="Pfam" id="PF01656">
    <property type="entry name" value="CbiA"/>
    <property type="match status" value="1"/>
</dbReference>
<gene>
    <name evidence="2" type="ORF">EDC22_11654</name>
</gene>
<dbReference type="OrthoDB" id="9804460at2"/>
<name>A0A4V6NZI5_9HYPH</name>
<feature type="domain" description="CobQ/CobB/MinD/ParA nucleotide binding" evidence="1">
    <location>
        <begin position="6"/>
        <end position="183"/>
    </location>
</feature>
<reference evidence="2 3" key="1">
    <citation type="submission" date="2019-03" db="EMBL/GenBank/DDBJ databases">
        <title>Genomic Encyclopedia of Type Strains, Phase IV (KMG-IV): sequencing the most valuable type-strain genomes for metagenomic binning, comparative biology and taxonomic classification.</title>
        <authorList>
            <person name="Goeker M."/>
        </authorList>
    </citation>
    <scope>NUCLEOTIDE SEQUENCE [LARGE SCALE GENOMIC DNA]</scope>
    <source>
        <strain evidence="2 3">DSM 19345</strain>
    </source>
</reference>
<dbReference type="Gene3D" id="3.40.50.300">
    <property type="entry name" value="P-loop containing nucleotide triphosphate hydrolases"/>
    <property type="match status" value="1"/>
</dbReference>
<dbReference type="InterPro" id="IPR027417">
    <property type="entry name" value="P-loop_NTPase"/>
</dbReference>
<dbReference type="InterPro" id="IPR050678">
    <property type="entry name" value="DNA_Partitioning_ATPase"/>
</dbReference>
<dbReference type="InterPro" id="IPR048089">
    <property type="entry name" value="McdA"/>
</dbReference>
<keyword evidence="3" id="KW-1185">Reference proteome</keyword>
<dbReference type="AlphaFoldDB" id="A0A4V6NZI5"/>
<dbReference type="PANTHER" id="PTHR13696:SF96">
    <property type="entry name" value="COBQ_COBB_MIND_PARA NUCLEOTIDE BINDING DOMAIN-CONTAINING PROTEIN"/>
    <property type="match status" value="1"/>
</dbReference>
<dbReference type="PIRSF" id="PIRSF009320">
    <property type="entry name" value="Nuc_binding_HP_1000"/>
    <property type="match status" value="1"/>
</dbReference>
<dbReference type="SUPFAM" id="SSF52540">
    <property type="entry name" value="P-loop containing nucleoside triphosphate hydrolases"/>
    <property type="match status" value="1"/>
</dbReference>
<proteinExistence type="predicted"/>
<organism evidence="2 3">
    <name type="scientific">Tepidamorphus gemmatus</name>
    <dbReference type="NCBI Taxonomy" id="747076"/>
    <lineage>
        <taxon>Bacteria</taxon>
        <taxon>Pseudomonadati</taxon>
        <taxon>Pseudomonadota</taxon>
        <taxon>Alphaproteobacteria</taxon>
        <taxon>Hyphomicrobiales</taxon>
        <taxon>Tepidamorphaceae</taxon>
        <taxon>Tepidamorphus</taxon>
    </lineage>
</organism>
<dbReference type="EMBL" id="SMAK01000016">
    <property type="protein sequence ID" value="TCT04178.1"/>
    <property type="molecule type" value="Genomic_DNA"/>
</dbReference>
<evidence type="ECO:0000313" key="3">
    <source>
        <dbReference type="Proteomes" id="UP000295678"/>
    </source>
</evidence>
<comment type="caution">
    <text evidence="2">The sequence shown here is derived from an EMBL/GenBank/DDBJ whole genome shotgun (WGS) entry which is preliminary data.</text>
</comment>
<accession>A0A4V6NZI5</accession>
<dbReference type="PANTHER" id="PTHR13696">
    <property type="entry name" value="P-LOOP CONTAINING NUCLEOSIDE TRIPHOSPHATE HYDROLASE"/>
    <property type="match status" value="1"/>
</dbReference>
<sequence length="211" mass="21588">MTGRILTIAQQKGGSGKTTLAAHLAVAAALRGLSVALLDCDPQGSLGQWFEARERRLGEDAAGIAFRTASGWGARREARGLARDHDVVVIDTPPKSDLECRPAIETASLVVVPVQPSPVDLWATQATLDSAAKAGVPALMVINRAQPRTTLTARMREAIAALGPVAATEIASRVAFAASMEAGASVLEAGRSAGADEMAALAAEVLTAAGA</sequence>
<dbReference type="Proteomes" id="UP000295678">
    <property type="component" value="Unassembled WGS sequence"/>
</dbReference>